<sequence length="178" mass="20867">MRYTPRMDELTRDHGPQPLDGLMVRWNLTNHELVEVSEEQLNHKQVQKARKGRQLTLHLMQKLTRALNETVMMKLPKEDREKFVPYLHKHLHSYFLQFSLHCFRKDRDAWMTSSSALADRIRAARKSLGLTQKEMAKRLGVTEGTFFTWEAGGHEPSGTMIRKLSEFLRIEIGQPRNA</sequence>
<dbReference type="InterPro" id="IPR001387">
    <property type="entry name" value="Cro/C1-type_HTH"/>
</dbReference>
<organism evidence="2 3">
    <name type="scientific">Luteolibacter yonseiensis</name>
    <dbReference type="NCBI Taxonomy" id="1144680"/>
    <lineage>
        <taxon>Bacteria</taxon>
        <taxon>Pseudomonadati</taxon>
        <taxon>Verrucomicrobiota</taxon>
        <taxon>Verrucomicrobiia</taxon>
        <taxon>Verrucomicrobiales</taxon>
        <taxon>Verrucomicrobiaceae</taxon>
        <taxon>Luteolibacter</taxon>
    </lineage>
</organism>
<feature type="domain" description="HTH cro/C1-type" evidence="1">
    <location>
        <begin position="121"/>
        <end position="175"/>
    </location>
</feature>
<dbReference type="EMBL" id="JAENIK010000013">
    <property type="protein sequence ID" value="MBK1818198.1"/>
    <property type="molecule type" value="Genomic_DNA"/>
</dbReference>
<evidence type="ECO:0000313" key="3">
    <source>
        <dbReference type="Proteomes" id="UP000600139"/>
    </source>
</evidence>
<name>A0A934VCC4_9BACT</name>
<dbReference type="SUPFAM" id="SSF47413">
    <property type="entry name" value="lambda repressor-like DNA-binding domains"/>
    <property type="match status" value="1"/>
</dbReference>
<dbReference type="InterPro" id="IPR010982">
    <property type="entry name" value="Lambda_DNA-bd_dom_sf"/>
</dbReference>
<comment type="caution">
    <text evidence="2">The sequence shown here is derived from an EMBL/GenBank/DDBJ whole genome shotgun (WGS) entry which is preliminary data.</text>
</comment>
<evidence type="ECO:0000259" key="1">
    <source>
        <dbReference type="PROSITE" id="PS50943"/>
    </source>
</evidence>
<accession>A0A934VCC4</accession>
<protein>
    <submittedName>
        <fullName evidence="2">Helix-turn-helix transcriptional regulator</fullName>
    </submittedName>
</protein>
<dbReference type="Proteomes" id="UP000600139">
    <property type="component" value="Unassembled WGS sequence"/>
</dbReference>
<keyword evidence="3" id="KW-1185">Reference proteome</keyword>
<dbReference type="RefSeq" id="WP_200353147.1">
    <property type="nucleotide sequence ID" value="NZ_JAENIK010000013.1"/>
</dbReference>
<dbReference type="CDD" id="cd00093">
    <property type="entry name" value="HTH_XRE"/>
    <property type="match status" value="1"/>
</dbReference>
<dbReference type="PROSITE" id="PS50943">
    <property type="entry name" value="HTH_CROC1"/>
    <property type="match status" value="1"/>
</dbReference>
<dbReference type="SMART" id="SM00530">
    <property type="entry name" value="HTH_XRE"/>
    <property type="match status" value="1"/>
</dbReference>
<dbReference type="Pfam" id="PF01381">
    <property type="entry name" value="HTH_3"/>
    <property type="match status" value="1"/>
</dbReference>
<dbReference type="GO" id="GO:0003677">
    <property type="term" value="F:DNA binding"/>
    <property type="evidence" value="ECO:0007669"/>
    <property type="project" value="InterPro"/>
</dbReference>
<gene>
    <name evidence="2" type="ORF">JIN84_21420</name>
</gene>
<evidence type="ECO:0000313" key="2">
    <source>
        <dbReference type="EMBL" id="MBK1818198.1"/>
    </source>
</evidence>
<proteinExistence type="predicted"/>
<dbReference type="AlphaFoldDB" id="A0A934VCC4"/>
<dbReference type="Gene3D" id="1.10.260.40">
    <property type="entry name" value="lambda repressor-like DNA-binding domains"/>
    <property type="match status" value="1"/>
</dbReference>
<reference evidence="2" key="1">
    <citation type="submission" date="2021-01" db="EMBL/GenBank/DDBJ databases">
        <title>Modified the classification status of verrucomicrobia.</title>
        <authorList>
            <person name="Feng X."/>
        </authorList>
    </citation>
    <scope>NUCLEOTIDE SEQUENCE</scope>
    <source>
        <strain evidence="2">JCM 18052</strain>
    </source>
</reference>